<dbReference type="AlphaFoldDB" id="A0A382GR47"/>
<organism evidence="4">
    <name type="scientific">marine metagenome</name>
    <dbReference type="NCBI Taxonomy" id="408172"/>
    <lineage>
        <taxon>unclassified sequences</taxon>
        <taxon>metagenomes</taxon>
        <taxon>ecological metagenomes</taxon>
    </lineage>
</organism>
<feature type="domain" description="DUF6785" evidence="3">
    <location>
        <begin position="3"/>
        <end position="86"/>
    </location>
</feature>
<sequence length="215" mass="25032">IGPDEMMPKMFGTRLLGAQNLTMLAYLFFCNRAYRGHPMPHQLEGFKLAERTNINNRRLLVAMLIAIIVGTFSSFWSYYHISYVEGARDWFAWRPFNRLQSWLISPLPPNYPAVIAMLIGLLVTFFLMIMRMSIFWWPFHPAGFAISSSWSMNVFWFSILVSFIIKWIILKHGGMGTHRKMIPFFLGLILGEFIIGSVWSLIGVTTNLPMYRFLF</sequence>
<protein>
    <submittedName>
        <fullName evidence="4">Uncharacterized protein</fullName>
    </submittedName>
</protein>
<feature type="domain" description="DUF6784" evidence="2">
    <location>
        <begin position="115"/>
        <end position="212"/>
    </location>
</feature>
<feature type="transmembrane region" description="Helical" evidence="1">
    <location>
        <begin position="12"/>
        <end position="29"/>
    </location>
</feature>
<accession>A0A382GR47</accession>
<evidence type="ECO:0000259" key="3">
    <source>
        <dbReference type="Pfam" id="PF20581"/>
    </source>
</evidence>
<reference evidence="4" key="1">
    <citation type="submission" date="2018-05" db="EMBL/GenBank/DDBJ databases">
        <authorList>
            <person name="Lanie J.A."/>
            <person name="Ng W.-L."/>
            <person name="Kazmierczak K.M."/>
            <person name="Andrzejewski T.M."/>
            <person name="Davidsen T.M."/>
            <person name="Wayne K.J."/>
            <person name="Tettelin H."/>
            <person name="Glass J.I."/>
            <person name="Rusch D."/>
            <person name="Podicherti R."/>
            <person name="Tsui H.-C.T."/>
            <person name="Winkler M.E."/>
        </authorList>
    </citation>
    <scope>NUCLEOTIDE SEQUENCE</scope>
</reference>
<dbReference type="InterPro" id="IPR046712">
    <property type="entry name" value="DUF6785"/>
</dbReference>
<name>A0A382GR47_9ZZZZ</name>
<feature type="transmembrane region" description="Helical" evidence="1">
    <location>
        <begin position="150"/>
        <end position="169"/>
    </location>
</feature>
<feature type="transmembrane region" description="Helical" evidence="1">
    <location>
        <begin position="111"/>
        <end position="129"/>
    </location>
</feature>
<evidence type="ECO:0000256" key="1">
    <source>
        <dbReference type="SAM" id="Phobius"/>
    </source>
</evidence>
<dbReference type="Pfam" id="PF20581">
    <property type="entry name" value="DUF6785"/>
    <property type="match status" value="1"/>
</dbReference>
<feature type="non-terminal residue" evidence="4">
    <location>
        <position position="1"/>
    </location>
</feature>
<evidence type="ECO:0000259" key="2">
    <source>
        <dbReference type="Pfam" id="PF20580"/>
    </source>
</evidence>
<keyword evidence="1" id="KW-1133">Transmembrane helix</keyword>
<keyword evidence="1" id="KW-0472">Membrane</keyword>
<gene>
    <name evidence="4" type="ORF">METZ01_LOCUS230139</name>
</gene>
<feature type="transmembrane region" description="Helical" evidence="1">
    <location>
        <begin position="59"/>
        <end position="79"/>
    </location>
</feature>
<evidence type="ECO:0000313" key="4">
    <source>
        <dbReference type="EMBL" id="SVB77285.1"/>
    </source>
</evidence>
<feature type="transmembrane region" description="Helical" evidence="1">
    <location>
        <begin position="181"/>
        <end position="202"/>
    </location>
</feature>
<dbReference type="InterPro" id="IPR046711">
    <property type="entry name" value="DUF6784"/>
</dbReference>
<dbReference type="EMBL" id="UINC01056810">
    <property type="protein sequence ID" value="SVB77285.1"/>
    <property type="molecule type" value="Genomic_DNA"/>
</dbReference>
<keyword evidence="1" id="KW-0812">Transmembrane</keyword>
<proteinExistence type="predicted"/>
<dbReference type="Pfam" id="PF20580">
    <property type="entry name" value="DUF6784"/>
    <property type="match status" value="1"/>
</dbReference>